<name>A0A2T0WRI9_9RHOB</name>
<accession>A0A2T0WRI9</accession>
<dbReference type="RefSeq" id="WP_106264310.1">
    <property type="nucleotide sequence ID" value="NZ_PVTQ01000006.1"/>
</dbReference>
<reference evidence="2 3" key="1">
    <citation type="submission" date="2018-03" db="EMBL/GenBank/DDBJ databases">
        <title>Genomic Encyclopedia of Archaeal and Bacterial Type Strains, Phase II (KMG-II): from individual species to whole genera.</title>
        <authorList>
            <person name="Goeker M."/>
        </authorList>
    </citation>
    <scope>NUCLEOTIDE SEQUENCE [LARGE SCALE GENOMIC DNA]</scope>
    <source>
        <strain evidence="2 3">DSM 100212</strain>
    </source>
</reference>
<dbReference type="EMBL" id="PVTQ01000006">
    <property type="protein sequence ID" value="PRY89321.1"/>
    <property type="molecule type" value="Genomic_DNA"/>
</dbReference>
<feature type="coiled-coil region" evidence="1">
    <location>
        <begin position="768"/>
        <end position="818"/>
    </location>
</feature>
<dbReference type="SUPFAM" id="SSF48452">
    <property type="entry name" value="TPR-like"/>
    <property type="match status" value="4"/>
</dbReference>
<dbReference type="Proteomes" id="UP000238392">
    <property type="component" value="Unassembled WGS sequence"/>
</dbReference>
<keyword evidence="3" id="KW-1185">Reference proteome</keyword>
<dbReference type="PANTHER" id="PTHR12558:SF13">
    <property type="entry name" value="CELL DIVISION CYCLE PROTEIN 27 HOMOLOG"/>
    <property type="match status" value="1"/>
</dbReference>
<dbReference type="PROSITE" id="PS51257">
    <property type="entry name" value="PROKAR_LIPOPROTEIN"/>
    <property type="match status" value="1"/>
</dbReference>
<sequence length="818" mass="90435">MKKLLIGVILAATLAACDSSEERAERHYQTAITLLAEGDEDRALIELRNVFELNGFHREARRLYASTVLAQGNWAEAYGQYRRLVEQYPDDLEANLVLARMSLDNGNFEESRPFIDPLVAADPQDPFVQSMDALSTYLLSDTLPEEAARASALEMARGLLAQDPSLLYARQVMLAHHLKQRDWNALLDETDAALENAPEMVQLFRLRLIALEQLGDKAGIEATLRTIATNAPEDQSASMMLTQWYIREGALDKAEAWLAAQVTADNPDATNRMRYLDFLIQYRDNQAAMDALDQALGAEPRPADVLADPGRFVALRAGLMFELNEQEDAITSMRALIAASEDEEATNRLKVALAKMLLDRGQEDETYELVHEVLESDPSQIDALQMDALRLIDLDQTGDAILTLRRALDLEPENSGSLTLLARAYEREGSRELALDMLNRAIEASGRAEAETLRAVQFMMEDGQLMSAENVLIEGLNVNNRSVAMVAALGDVHLALEDWPRLKQDIGSLREFATETATTQADRLETARLIQTGASDELLDFVQNRAADDLDSQIDSVRAMALTGKASEALDRARTLVEEHPDNPTTLFLYGKLLADAGQIADAKGTFKSLTEIAPENVDGWSGLYNSHMAAQDVAAAEEALAAANAALPGNDIIGWMSAAHLENTGQYEAAIDAYRALYEQDSSKIYIANNLAHLLSSYRQDPESLKEAYRLARRLRDLKVPAFQDTYGWIAYQRNDIDDAVAHLRQAAAAMENDPTVHYHLAMALIAQLSLDEAEEVLQHIEALQQETDDKILSEQVVTARAALVKAQAELAEAKTQ</sequence>
<organism evidence="2 3">
    <name type="scientific">Donghicola tyrosinivorans</name>
    <dbReference type="NCBI Taxonomy" id="1652492"/>
    <lineage>
        <taxon>Bacteria</taxon>
        <taxon>Pseudomonadati</taxon>
        <taxon>Pseudomonadota</taxon>
        <taxon>Alphaproteobacteria</taxon>
        <taxon>Rhodobacterales</taxon>
        <taxon>Roseobacteraceae</taxon>
        <taxon>Donghicola</taxon>
    </lineage>
</organism>
<protein>
    <submittedName>
        <fullName evidence="2">Tetratricopeptide repeat protein</fullName>
    </submittedName>
</protein>
<dbReference type="PANTHER" id="PTHR12558">
    <property type="entry name" value="CELL DIVISION CYCLE 16,23,27"/>
    <property type="match status" value="1"/>
</dbReference>
<dbReference type="InterPro" id="IPR019734">
    <property type="entry name" value="TPR_rpt"/>
</dbReference>
<dbReference type="Pfam" id="PF14559">
    <property type="entry name" value="TPR_19"/>
    <property type="match status" value="3"/>
</dbReference>
<proteinExistence type="predicted"/>
<keyword evidence="1" id="KW-0175">Coiled coil</keyword>
<dbReference type="AlphaFoldDB" id="A0A2T0WRI9"/>
<comment type="caution">
    <text evidence="2">The sequence shown here is derived from an EMBL/GenBank/DDBJ whole genome shotgun (WGS) entry which is preliminary data.</text>
</comment>
<evidence type="ECO:0000256" key="1">
    <source>
        <dbReference type="SAM" id="Coils"/>
    </source>
</evidence>
<dbReference type="OrthoDB" id="7637125at2"/>
<dbReference type="Gene3D" id="1.25.40.10">
    <property type="entry name" value="Tetratricopeptide repeat domain"/>
    <property type="match status" value="3"/>
</dbReference>
<dbReference type="Pfam" id="PF13432">
    <property type="entry name" value="TPR_16"/>
    <property type="match status" value="2"/>
</dbReference>
<evidence type="ECO:0000313" key="2">
    <source>
        <dbReference type="EMBL" id="PRY89321.1"/>
    </source>
</evidence>
<evidence type="ECO:0000313" key="3">
    <source>
        <dbReference type="Proteomes" id="UP000238392"/>
    </source>
</evidence>
<gene>
    <name evidence="2" type="ORF">CLV74_10623</name>
</gene>
<dbReference type="InterPro" id="IPR011990">
    <property type="entry name" value="TPR-like_helical_dom_sf"/>
</dbReference>
<dbReference type="SMART" id="SM00028">
    <property type="entry name" value="TPR"/>
    <property type="match status" value="8"/>
</dbReference>